<evidence type="ECO:0000313" key="2">
    <source>
        <dbReference type="EMBL" id="CAA9419389.1"/>
    </source>
</evidence>
<feature type="non-terminal residue" evidence="2">
    <location>
        <position position="1"/>
    </location>
</feature>
<dbReference type="EMBL" id="CADCUQ010000627">
    <property type="protein sequence ID" value="CAA9419389.1"/>
    <property type="molecule type" value="Genomic_DNA"/>
</dbReference>
<evidence type="ECO:0000256" key="1">
    <source>
        <dbReference type="SAM" id="MobiDB-lite"/>
    </source>
</evidence>
<proteinExistence type="predicted"/>
<name>A0A6J4PN81_9BACT</name>
<sequence>ASAAEAAPAPVPAPRTITVAGTGQAKAKPTQVEFSATVSAEAELASDAIVKHRDTKRRALKAIEGLKLPALATTSKGFSVNQATDPNAQQMMMRGQAPTNTKQQVQVSEQMDLVLKDVDKLPDEELMNTVLKILDTARDAGLVVGPGGPRNFQQMMMAQMGQGGSSGLVTFTVPEAAAAAVRAQAYQRGMDDAKAKAQRLAELAGAKLGRIVAVQDQGAAGPADANPTAMMYRAMMNEMGKPEAGSELSSNVFGEIPLTVTLTVQFAIE</sequence>
<dbReference type="GO" id="GO:0006974">
    <property type="term" value="P:DNA damage response"/>
    <property type="evidence" value="ECO:0007669"/>
    <property type="project" value="TreeGrafter"/>
</dbReference>
<dbReference type="AlphaFoldDB" id="A0A6J4PN81"/>
<protein>
    <recommendedName>
        <fullName evidence="3">DUF541 domain-containing protein</fullName>
    </recommendedName>
</protein>
<dbReference type="Gene3D" id="3.30.110.170">
    <property type="entry name" value="Protein of unknown function (DUF541), domain 1"/>
    <property type="match status" value="1"/>
</dbReference>
<dbReference type="PANTHER" id="PTHR34387">
    <property type="entry name" value="SLR1258 PROTEIN"/>
    <property type="match status" value="1"/>
</dbReference>
<dbReference type="Gene3D" id="3.30.70.2970">
    <property type="entry name" value="Protein of unknown function (DUF541), domain 2"/>
    <property type="match status" value="1"/>
</dbReference>
<dbReference type="Pfam" id="PF04402">
    <property type="entry name" value="SIMPL"/>
    <property type="match status" value="1"/>
</dbReference>
<organism evidence="2">
    <name type="scientific">uncultured Phycisphaerae bacterium</name>
    <dbReference type="NCBI Taxonomy" id="904963"/>
    <lineage>
        <taxon>Bacteria</taxon>
        <taxon>Pseudomonadati</taxon>
        <taxon>Planctomycetota</taxon>
        <taxon>Phycisphaerae</taxon>
        <taxon>environmental samples</taxon>
    </lineage>
</organism>
<feature type="region of interest" description="Disordered" evidence="1">
    <location>
        <begin position="1"/>
        <end position="24"/>
    </location>
</feature>
<dbReference type="PANTHER" id="PTHR34387:SF2">
    <property type="entry name" value="SLR1258 PROTEIN"/>
    <property type="match status" value="1"/>
</dbReference>
<gene>
    <name evidence="2" type="ORF">AVDCRST_MAG64-2770</name>
</gene>
<dbReference type="InterPro" id="IPR007497">
    <property type="entry name" value="SIMPL/DUF541"/>
</dbReference>
<accession>A0A6J4PN81</accession>
<dbReference type="InterPro" id="IPR052022">
    <property type="entry name" value="26kDa_periplasmic_antigen"/>
</dbReference>
<evidence type="ECO:0008006" key="3">
    <source>
        <dbReference type="Google" id="ProtNLM"/>
    </source>
</evidence>
<reference evidence="2" key="1">
    <citation type="submission" date="2020-02" db="EMBL/GenBank/DDBJ databases">
        <authorList>
            <person name="Meier V. D."/>
        </authorList>
    </citation>
    <scope>NUCLEOTIDE SEQUENCE</scope>
    <source>
        <strain evidence="2">AVDCRST_MAG64</strain>
    </source>
</reference>